<dbReference type="Gene3D" id="2.130.10.10">
    <property type="entry name" value="YVTN repeat-like/Quinoprotein amine dehydrogenase"/>
    <property type="match status" value="1"/>
</dbReference>
<dbReference type="PANTHER" id="PTHR30344">
    <property type="entry name" value="6-PHOSPHOGLUCONOLACTONASE-RELATED"/>
    <property type="match status" value="1"/>
</dbReference>
<dbReference type="FunFam" id="2.130.10.10:FF:000306">
    <property type="entry name" value="3-carboxymuconate cyclase"/>
    <property type="match status" value="1"/>
</dbReference>
<proteinExistence type="inferred from homology"/>
<dbReference type="Proteomes" id="UP000736787">
    <property type="component" value="Unassembled WGS sequence"/>
</dbReference>
<dbReference type="SUPFAM" id="SSF51004">
    <property type="entry name" value="C-terminal (heme d1) domain of cytochrome cd1-nitrite reductase"/>
    <property type="match status" value="1"/>
</dbReference>
<dbReference type="GO" id="GO:0017057">
    <property type="term" value="F:6-phosphogluconolactonase activity"/>
    <property type="evidence" value="ECO:0007669"/>
    <property type="project" value="TreeGrafter"/>
</dbReference>
<evidence type="ECO:0000256" key="2">
    <source>
        <dbReference type="SAM" id="SignalP"/>
    </source>
</evidence>
<dbReference type="VEuPathDB" id="FungiDB:PC110_g8679"/>
<protein>
    <recommendedName>
        <fullName evidence="6">6-phosphogluconolactonase</fullName>
    </recommendedName>
</protein>
<evidence type="ECO:0008006" key="6">
    <source>
        <dbReference type="Google" id="ProtNLM"/>
    </source>
</evidence>
<dbReference type="InterPro" id="IPR050282">
    <property type="entry name" value="Cycloisomerase_2"/>
</dbReference>
<dbReference type="AlphaFoldDB" id="A0A8T1D7D0"/>
<dbReference type="PANTHER" id="PTHR30344:SF1">
    <property type="entry name" value="6-PHOSPHOGLUCONOLACTONASE"/>
    <property type="match status" value="1"/>
</dbReference>
<organism evidence="3 5">
    <name type="scientific">Phytophthora cactorum</name>
    <dbReference type="NCBI Taxonomy" id="29920"/>
    <lineage>
        <taxon>Eukaryota</taxon>
        <taxon>Sar</taxon>
        <taxon>Stramenopiles</taxon>
        <taxon>Oomycota</taxon>
        <taxon>Peronosporomycetes</taxon>
        <taxon>Peronosporales</taxon>
        <taxon>Peronosporaceae</taxon>
        <taxon>Phytophthora</taxon>
    </lineage>
</organism>
<name>A0A8T1D7D0_9STRA</name>
<sequence>MHIPSFTLFLVVAMTGVTFGSTQEAQPILFAATQNSDPAKGVYTYKLNTTDGSLTQWAVTPLSFPSGGVNPTYLQEATNKQYNGKPLIYALNRATGVGYVSAMMLNANGKLDLLNTQQMLGGSPAHITLSPNEDFVAVANYAGSLSLFPLYENGTVAPETYYEAFPTGSRVVMDQQATGHIHSTRWLPNSNHVVAFDLGGDTLLQYELDTTAQTLNKLETVFRPPGSGPRHSVLSTDGDYLYVTDEISNTVGVYKINQQKALLESPAVQNITTLPADFTSTSTAADIHLSKNGKFVYVSNRGHNSVAIYAIDETNGTLTPLGWESTRGRTPRGFTIYEDWLIVANQASDDMYVFKVDGQTGLLTYTGNSYEIDGAVCLVFAISSLGFIITNREF</sequence>
<gene>
    <name evidence="3" type="ORF">PC117_g11768</name>
    <name evidence="4" type="ORF">PC118_g10830</name>
</gene>
<dbReference type="EMBL" id="RCML01000318">
    <property type="protein sequence ID" value="KAG2981061.1"/>
    <property type="molecule type" value="Genomic_DNA"/>
</dbReference>
<dbReference type="Pfam" id="PF10282">
    <property type="entry name" value="Lactonase"/>
    <property type="match status" value="1"/>
</dbReference>
<dbReference type="InterPro" id="IPR011048">
    <property type="entry name" value="Haem_d1_sf"/>
</dbReference>
<dbReference type="InterPro" id="IPR015943">
    <property type="entry name" value="WD40/YVTN_repeat-like_dom_sf"/>
</dbReference>
<feature type="chain" id="PRO_5036275177" description="6-phosphogluconolactonase" evidence="2">
    <location>
        <begin position="21"/>
        <end position="394"/>
    </location>
</feature>
<evidence type="ECO:0000313" key="3">
    <source>
        <dbReference type="EMBL" id="KAG2937224.1"/>
    </source>
</evidence>
<keyword evidence="2" id="KW-0732">Signal</keyword>
<feature type="signal peptide" evidence="2">
    <location>
        <begin position="1"/>
        <end position="20"/>
    </location>
</feature>
<comment type="similarity">
    <text evidence="1">Belongs to the cycloisomerase 2 family.</text>
</comment>
<accession>A0A8T1D7D0</accession>
<evidence type="ECO:0000313" key="4">
    <source>
        <dbReference type="EMBL" id="KAG2981061.1"/>
    </source>
</evidence>
<comment type="caution">
    <text evidence="3">The sequence shown here is derived from an EMBL/GenBank/DDBJ whole genome shotgun (WGS) entry which is preliminary data.</text>
</comment>
<reference evidence="3" key="1">
    <citation type="submission" date="2018-10" db="EMBL/GenBank/DDBJ databases">
        <title>Effector identification in a new, highly contiguous assembly of the strawberry crown rot pathogen Phytophthora cactorum.</title>
        <authorList>
            <person name="Armitage A.D."/>
            <person name="Nellist C.F."/>
            <person name="Bates H."/>
            <person name="Vickerstaff R.J."/>
            <person name="Harrison R.J."/>
        </authorList>
    </citation>
    <scope>NUCLEOTIDE SEQUENCE</scope>
    <source>
        <strain evidence="3">4040</strain>
        <strain evidence="4">P415</strain>
    </source>
</reference>
<evidence type="ECO:0000256" key="1">
    <source>
        <dbReference type="ARBA" id="ARBA00005564"/>
    </source>
</evidence>
<evidence type="ECO:0000313" key="5">
    <source>
        <dbReference type="Proteomes" id="UP000736787"/>
    </source>
</evidence>
<dbReference type="InterPro" id="IPR019405">
    <property type="entry name" value="Lactonase_7-beta_prop"/>
</dbReference>
<dbReference type="EMBL" id="RCMK01000311">
    <property type="protein sequence ID" value="KAG2937224.1"/>
    <property type="molecule type" value="Genomic_DNA"/>
</dbReference>
<dbReference type="Proteomes" id="UP000697107">
    <property type="component" value="Unassembled WGS sequence"/>
</dbReference>